<evidence type="ECO:0000256" key="4">
    <source>
        <dbReference type="ARBA" id="ARBA00040194"/>
    </source>
</evidence>
<keyword evidence="1" id="KW-0540">Nuclease</keyword>
<evidence type="ECO:0000313" key="7">
    <source>
        <dbReference type="Proteomes" id="UP000075418"/>
    </source>
</evidence>
<keyword evidence="2" id="KW-0378">Hydrolase</keyword>
<feature type="domain" description="HNH nuclease" evidence="5">
    <location>
        <begin position="23"/>
        <end position="80"/>
    </location>
</feature>
<gene>
    <name evidence="6" type="ORF">A0131_08890</name>
</gene>
<dbReference type="Proteomes" id="UP000075418">
    <property type="component" value="Unassembled WGS sequence"/>
</dbReference>
<comment type="caution">
    <text evidence="6">The sequence shown here is derived from an EMBL/GenBank/DDBJ whole genome shotgun (WGS) entry which is preliminary data.</text>
</comment>
<evidence type="ECO:0000256" key="1">
    <source>
        <dbReference type="ARBA" id="ARBA00022722"/>
    </source>
</evidence>
<dbReference type="GO" id="GO:0016787">
    <property type="term" value="F:hydrolase activity"/>
    <property type="evidence" value="ECO:0007669"/>
    <property type="project" value="UniProtKB-KW"/>
</dbReference>
<evidence type="ECO:0000256" key="3">
    <source>
        <dbReference type="ARBA" id="ARBA00038412"/>
    </source>
</evidence>
<dbReference type="EMBL" id="LUGM01000002">
    <property type="protein sequence ID" value="KYH14890.1"/>
    <property type="molecule type" value="Genomic_DNA"/>
</dbReference>
<evidence type="ECO:0000256" key="2">
    <source>
        <dbReference type="ARBA" id="ARBA00022801"/>
    </source>
</evidence>
<accession>A0A151A708</accession>
<dbReference type="GO" id="GO:0003676">
    <property type="term" value="F:nucleic acid binding"/>
    <property type="evidence" value="ECO:0007669"/>
    <property type="project" value="InterPro"/>
</dbReference>
<proteinExistence type="inferred from homology"/>
<comment type="similarity">
    <text evidence="3">Belongs to the HNH nuclease family.</text>
</comment>
<dbReference type="GO" id="GO:0004519">
    <property type="term" value="F:endonuclease activity"/>
    <property type="evidence" value="ECO:0007669"/>
    <property type="project" value="UniProtKB-KW"/>
</dbReference>
<organism evidence="6 7">
    <name type="scientific">Staphylococcus kloosii</name>
    <dbReference type="NCBI Taxonomy" id="29384"/>
    <lineage>
        <taxon>Bacteria</taxon>
        <taxon>Bacillati</taxon>
        <taxon>Bacillota</taxon>
        <taxon>Bacilli</taxon>
        <taxon>Bacillales</taxon>
        <taxon>Staphylococcaceae</taxon>
        <taxon>Staphylococcus</taxon>
    </lineage>
</organism>
<keyword evidence="6" id="KW-0255">Endonuclease</keyword>
<dbReference type="RefSeq" id="WP_061855046.1">
    <property type="nucleotide sequence ID" value="NZ_LUGM01000002.1"/>
</dbReference>
<dbReference type="GO" id="GO:0005829">
    <property type="term" value="C:cytosol"/>
    <property type="evidence" value="ECO:0007669"/>
    <property type="project" value="TreeGrafter"/>
</dbReference>
<dbReference type="PANTHER" id="PTHR41286:SF1">
    <property type="entry name" value="HNH NUCLEASE YAJD-RELATED"/>
    <property type="match status" value="1"/>
</dbReference>
<protein>
    <recommendedName>
        <fullName evidence="4">Putative HNH nuclease YajD</fullName>
    </recommendedName>
</protein>
<dbReference type="CDD" id="cd00085">
    <property type="entry name" value="HNHc"/>
    <property type="match status" value="1"/>
</dbReference>
<dbReference type="PANTHER" id="PTHR41286">
    <property type="entry name" value="HNH NUCLEASE YAJD-RELATED"/>
    <property type="match status" value="1"/>
</dbReference>
<evidence type="ECO:0000259" key="5">
    <source>
        <dbReference type="SMART" id="SM00507"/>
    </source>
</evidence>
<dbReference type="SMART" id="SM00507">
    <property type="entry name" value="HNHc"/>
    <property type="match status" value="1"/>
</dbReference>
<dbReference type="InterPro" id="IPR002711">
    <property type="entry name" value="HNH"/>
</dbReference>
<dbReference type="Pfam" id="PF01844">
    <property type="entry name" value="HNH"/>
    <property type="match status" value="1"/>
</dbReference>
<dbReference type="InterPro" id="IPR003615">
    <property type="entry name" value="HNH_nuc"/>
</dbReference>
<evidence type="ECO:0000313" key="6">
    <source>
        <dbReference type="EMBL" id="KYH14890.1"/>
    </source>
</evidence>
<dbReference type="Gene3D" id="1.10.30.50">
    <property type="match status" value="1"/>
</dbReference>
<dbReference type="AlphaFoldDB" id="A0A151A708"/>
<reference evidence="6 7" key="1">
    <citation type="submission" date="2016-02" db="EMBL/GenBank/DDBJ databases">
        <title>Draft genome sequence of hydrocarbon degrading Staphylococcus saprophyticus Strain CNV2, isolated from crude-oil contaminated soil from Noonmati Oil Refinery, Guwahati, Assam, India.</title>
        <authorList>
            <person name="Mukherjee A."/>
            <person name="Chettri B."/>
            <person name="Langpoklakpam J."/>
            <person name="Singh A.K."/>
            <person name="Chattopadhyay D.J."/>
        </authorList>
    </citation>
    <scope>NUCLEOTIDE SEQUENCE [LARGE SCALE GENOMIC DNA]</scope>
    <source>
        <strain evidence="6 7">CNV2</strain>
    </source>
</reference>
<dbReference type="GO" id="GO:0008270">
    <property type="term" value="F:zinc ion binding"/>
    <property type="evidence" value="ECO:0007669"/>
    <property type="project" value="InterPro"/>
</dbReference>
<name>A0A151A708_9STAP</name>
<sequence>MEVIDYNTYKVRKSFYNSKSWQEVRAYVLQRDNYECTWCKEEGRVTTDDLEIDHIEELQDRPDLKLEPDNLRTLCMACHNKRHQRFQYGGNQFKPKDNKWQDEKW</sequence>